<feature type="region of interest" description="Disordered" evidence="1">
    <location>
        <begin position="15"/>
        <end position="48"/>
    </location>
</feature>
<accession>A0A6J4UFS7</accession>
<evidence type="ECO:0000313" key="2">
    <source>
        <dbReference type="EMBL" id="CAA9549500.1"/>
    </source>
</evidence>
<reference evidence="2" key="1">
    <citation type="submission" date="2020-02" db="EMBL/GenBank/DDBJ databases">
        <authorList>
            <person name="Meier V. D."/>
        </authorList>
    </citation>
    <scope>NUCLEOTIDE SEQUENCE</scope>
    <source>
        <strain evidence="2">AVDCRST_MAG23</strain>
    </source>
</reference>
<proteinExistence type="predicted"/>
<name>A0A6J4UFS7_9SPHN</name>
<feature type="non-terminal residue" evidence="2">
    <location>
        <position position="1"/>
    </location>
</feature>
<dbReference type="EMBL" id="CADCWD010000096">
    <property type="protein sequence ID" value="CAA9549500.1"/>
    <property type="molecule type" value="Genomic_DNA"/>
</dbReference>
<dbReference type="AlphaFoldDB" id="A0A6J4UFS7"/>
<protein>
    <submittedName>
        <fullName evidence="2">Uncharacterized protein</fullName>
    </submittedName>
</protein>
<organism evidence="2">
    <name type="scientific">uncultured Sphingosinicella sp</name>
    <dbReference type="NCBI Taxonomy" id="478748"/>
    <lineage>
        <taxon>Bacteria</taxon>
        <taxon>Pseudomonadati</taxon>
        <taxon>Pseudomonadota</taxon>
        <taxon>Alphaproteobacteria</taxon>
        <taxon>Sphingomonadales</taxon>
        <taxon>Sphingosinicellaceae</taxon>
        <taxon>Sphingosinicella</taxon>
        <taxon>environmental samples</taxon>
    </lineage>
</organism>
<sequence length="132" mass="14503">ARRERRTGYCLGRRSSVTLGHGDAATHDRLPDRTGDRRGHRVGQTDVRRVRRVRRRQDDRVGLRRSALREADGIGPRPCRTGVGRAAVSGCQTANANRGRSMGRCRMARRAAARHGGRAADTQAAETEAGHV</sequence>
<feature type="compositionally biased region" description="Basic and acidic residues" evidence="1">
    <location>
        <begin position="24"/>
        <end position="37"/>
    </location>
</feature>
<gene>
    <name evidence="2" type="ORF">AVDCRST_MAG23-2859</name>
</gene>
<feature type="non-terminal residue" evidence="2">
    <location>
        <position position="132"/>
    </location>
</feature>
<evidence type="ECO:0000256" key="1">
    <source>
        <dbReference type="SAM" id="MobiDB-lite"/>
    </source>
</evidence>